<dbReference type="EMBL" id="JAXCGZ010000389">
    <property type="protein sequence ID" value="KAK7086067.1"/>
    <property type="molecule type" value="Genomic_DNA"/>
</dbReference>
<feature type="compositionally biased region" description="Polar residues" evidence="1">
    <location>
        <begin position="150"/>
        <end position="161"/>
    </location>
</feature>
<name>A0AAN8XKE8_HALRR</name>
<evidence type="ECO:0000313" key="3">
    <source>
        <dbReference type="Proteomes" id="UP001381693"/>
    </source>
</evidence>
<protein>
    <submittedName>
        <fullName evidence="2">Uncharacterized protein</fullName>
    </submittedName>
</protein>
<evidence type="ECO:0000313" key="2">
    <source>
        <dbReference type="EMBL" id="KAK7086067.1"/>
    </source>
</evidence>
<feature type="compositionally biased region" description="Polar residues" evidence="1">
    <location>
        <begin position="177"/>
        <end position="189"/>
    </location>
</feature>
<keyword evidence="3" id="KW-1185">Reference proteome</keyword>
<evidence type="ECO:0000256" key="1">
    <source>
        <dbReference type="SAM" id="MobiDB-lite"/>
    </source>
</evidence>
<organism evidence="2 3">
    <name type="scientific">Halocaridina rubra</name>
    <name type="common">Hawaiian red shrimp</name>
    <dbReference type="NCBI Taxonomy" id="373956"/>
    <lineage>
        <taxon>Eukaryota</taxon>
        <taxon>Metazoa</taxon>
        <taxon>Ecdysozoa</taxon>
        <taxon>Arthropoda</taxon>
        <taxon>Crustacea</taxon>
        <taxon>Multicrustacea</taxon>
        <taxon>Malacostraca</taxon>
        <taxon>Eumalacostraca</taxon>
        <taxon>Eucarida</taxon>
        <taxon>Decapoda</taxon>
        <taxon>Pleocyemata</taxon>
        <taxon>Caridea</taxon>
        <taxon>Atyoidea</taxon>
        <taxon>Atyidae</taxon>
        <taxon>Halocaridina</taxon>
    </lineage>
</organism>
<sequence>MLVPRIHITPEKLPFSESLYPSPHPSLDDLSLHFDGQDSQTELPFHKLSVMICLGKLHHCHLLPCTLQVFTFQAISGASPCTTPPPHTPPEVPGFLLPPERVIITQPTPVVETVEEIEKQPQEQQQVNGNACNYEQPNFELELSGTQQELYSRQFSSSPESETTEKDQQYAELVSSPDVSNQEIRSKTSAGVMKD</sequence>
<accession>A0AAN8XKE8</accession>
<comment type="caution">
    <text evidence="2">The sequence shown here is derived from an EMBL/GenBank/DDBJ whole genome shotgun (WGS) entry which is preliminary data.</text>
</comment>
<dbReference type="Proteomes" id="UP001381693">
    <property type="component" value="Unassembled WGS sequence"/>
</dbReference>
<feature type="region of interest" description="Disordered" evidence="1">
    <location>
        <begin position="150"/>
        <end position="195"/>
    </location>
</feature>
<proteinExistence type="predicted"/>
<dbReference type="AlphaFoldDB" id="A0AAN8XKE8"/>
<gene>
    <name evidence="2" type="ORF">SK128_014161</name>
</gene>
<reference evidence="2 3" key="1">
    <citation type="submission" date="2023-11" db="EMBL/GenBank/DDBJ databases">
        <title>Halocaridina rubra genome assembly.</title>
        <authorList>
            <person name="Smith C."/>
        </authorList>
    </citation>
    <scope>NUCLEOTIDE SEQUENCE [LARGE SCALE GENOMIC DNA]</scope>
    <source>
        <strain evidence="2">EP-1</strain>
        <tissue evidence="2">Whole</tissue>
    </source>
</reference>